<feature type="compositionally biased region" description="Acidic residues" evidence="4">
    <location>
        <begin position="638"/>
        <end position="654"/>
    </location>
</feature>
<feature type="compositionally biased region" description="Basic and acidic residues" evidence="4">
    <location>
        <begin position="942"/>
        <end position="962"/>
    </location>
</feature>
<dbReference type="HOGENOM" id="CLU_002311_0_0_1"/>
<dbReference type="GeneID" id="19468783"/>
<dbReference type="InterPro" id="IPR018564">
    <property type="entry name" value="Repl_chkpnt_MRC1_dom"/>
</dbReference>
<dbReference type="InterPro" id="IPR024146">
    <property type="entry name" value="Claspin"/>
</dbReference>
<feature type="compositionally biased region" description="Basic and acidic residues" evidence="4">
    <location>
        <begin position="1204"/>
        <end position="1218"/>
    </location>
</feature>
<feature type="compositionally biased region" description="Low complexity" evidence="4">
    <location>
        <begin position="1268"/>
        <end position="1280"/>
    </location>
</feature>
<feature type="region of interest" description="Disordered" evidence="4">
    <location>
        <begin position="1035"/>
        <end position="1058"/>
    </location>
</feature>
<gene>
    <name evidence="6" type="ORF">GLAREA_09736</name>
</gene>
<evidence type="ECO:0000256" key="1">
    <source>
        <dbReference type="ARBA" id="ARBA00004123"/>
    </source>
</evidence>
<dbReference type="STRING" id="1116229.S3CSH0"/>
<evidence type="ECO:0000313" key="6">
    <source>
        <dbReference type="EMBL" id="EPE28615.1"/>
    </source>
</evidence>
<keyword evidence="2" id="KW-0597">Phosphoprotein</keyword>
<feature type="compositionally biased region" description="Acidic residues" evidence="4">
    <location>
        <begin position="241"/>
        <end position="250"/>
    </location>
</feature>
<organism evidence="6 7">
    <name type="scientific">Glarea lozoyensis (strain ATCC 20868 / MF5171)</name>
    <dbReference type="NCBI Taxonomy" id="1116229"/>
    <lineage>
        <taxon>Eukaryota</taxon>
        <taxon>Fungi</taxon>
        <taxon>Dikarya</taxon>
        <taxon>Ascomycota</taxon>
        <taxon>Pezizomycotina</taxon>
        <taxon>Leotiomycetes</taxon>
        <taxon>Helotiales</taxon>
        <taxon>Helotiaceae</taxon>
        <taxon>Glarea</taxon>
    </lineage>
</organism>
<feature type="compositionally biased region" description="Basic and acidic residues" evidence="4">
    <location>
        <begin position="1308"/>
        <end position="1323"/>
    </location>
</feature>
<dbReference type="GO" id="GO:0010997">
    <property type="term" value="F:anaphase-promoting complex binding"/>
    <property type="evidence" value="ECO:0007669"/>
    <property type="project" value="TreeGrafter"/>
</dbReference>
<feature type="compositionally biased region" description="Basic residues" evidence="4">
    <location>
        <begin position="1324"/>
        <end position="1337"/>
    </location>
</feature>
<feature type="compositionally biased region" description="Acidic residues" evidence="4">
    <location>
        <begin position="976"/>
        <end position="987"/>
    </location>
</feature>
<feature type="region of interest" description="Disordered" evidence="4">
    <location>
        <begin position="937"/>
        <end position="995"/>
    </location>
</feature>
<dbReference type="OrthoDB" id="2130597at2759"/>
<keyword evidence="7" id="KW-1185">Reference proteome</keyword>
<reference evidence="6 7" key="1">
    <citation type="journal article" date="2013" name="BMC Genomics">
        <title>Genomics-driven discovery of the pneumocandin biosynthetic gene cluster in the fungus Glarea lozoyensis.</title>
        <authorList>
            <person name="Chen L."/>
            <person name="Yue Q."/>
            <person name="Zhang X."/>
            <person name="Xiang M."/>
            <person name="Wang C."/>
            <person name="Li S."/>
            <person name="Che Y."/>
            <person name="Ortiz-Lopez F.J."/>
            <person name="Bills G.F."/>
            <person name="Liu X."/>
            <person name="An Z."/>
        </authorList>
    </citation>
    <scope>NUCLEOTIDE SEQUENCE [LARGE SCALE GENOMIC DNA]</scope>
    <source>
        <strain evidence="7">ATCC 20868 / MF5171</strain>
    </source>
</reference>
<dbReference type="EMBL" id="KE145368">
    <property type="protein sequence ID" value="EPE28615.1"/>
    <property type="molecule type" value="Genomic_DNA"/>
</dbReference>
<feature type="compositionally biased region" description="Low complexity" evidence="4">
    <location>
        <begin position="7"/>
        <end position="18"/>
    </location>
</feature>
<proteinExistence type="predicted"/>
<protein>
    <recommendedName>
        <fullName evidence="5">DNA replication checkpoint mediator MRC1 domain-containing protein</fullName>
    </recommendedName>
</protein>
<feature type="region of interest" description="Disordered" evidence="4">
    <location>
        <begin position="1185"/>
        <end position="1218"/>
    </location>
</feature>
<dbReference type="PANTHER" id="PTHR14396">
    <property type="entry name" value="CLASPIN"/>
    <property type="match status" value="1"/>
</dbReference>
<dbReference type="OMA" id="ERFNFRP"/>
<feature type="region of interest" description="Disordered" evidence="4">
    <location>
        <begin position="1268"/>
        <end position="1348"/>
    </location>
</feature>
<evidence type="ECO:0000259" key="5">
    <source>
        <dbReference type="Pfam" id="PF09444"/>
    </source>
</evidence>
<dbReference type="KEGG" id="glz:GLAREA_09736"/>
<evidence type="ECO:0000256" key="2">
    <source>
        <dbReference type="ARBA" id="ARBA00022553"/>
    </source>
</evidence>
<evidence type="ECO:0000256" key="3">
    <source>
        <dbReference type="ARBA" id="ARBA00023242"/>
    </source>
</evidence>
<feature type="domain" description="DNA replication checkpoint mediator MRC1" evidence="5">
    <location>
        <begin position="950"/>
        <end position="1088"/>
    </location>
</feature>
<evidence type="ECO:0000256" key="4">
    <source>
        <dbReference type="SAM" id="MobiDB-lite"/>
    </source>
</evidence>
<feature type="region of interest" description="Disordered" evidence="4">
    <location>
        <begin position="550"/>
        <end position="728"/>
    </location>
</feature>
<feature type="region of interest" description="Disordered" evidence="4">
    <location>
        <begin position="881"/>
        <end position="903"/>
    </location>
</feature>
<feature type="compositionally biased region" description="Acidic residues" evidence="4">
    <location>
        <begin position="601"/>
        <end position="629"/>
    </location>
</feature>
<feature type="compositionally biased region" description="Basic and acidic residues" evidence="4">
    <location>
        <begin position="550"/>
        <end position="572"/>
    </location>
</feature>
<feature type="compositionally biased region" description="Polar residues" evidence="4">
    <location>
        <begin position="58"/>
        <end position="67"/>
    </location>
</feature>
<dbReference type="GO" id="GO:0007095">
    <property type="term" value="P:mitotic G2 DNA damage checkpoint signaling"/>
    <property type="evidence" value="ECO:0007669"/>
    <property type="project" value="TreeGrafter"/>
</dbReference>
<sequence length="1348" mass="148958">MSSPRESSPAIQSPASSPGQLTPRSKVKALLASLDKDSDDESVSDLARERVTAILSKPSPSKANSPQPRAGSVGGDTQTDDEEDEIVRPKGRLASRMQVNGDSSDEDVFTEALRRRGGSPDSSPQNTLELGAEKETADINDESDGPVISRKRKLRTGRTETPKSSPAKQTPSPGLFVSPSADHLTRNSADEDSDADLPAPHNARFLALVQKQREQRLAREAEQEKQKATRMAERKKQNRDMEEDDDDISDTAERRFTQPTRKASKKAQEEIRRETQRMSRNQQLAYNAITKKKYAKSDFLAKFNFTVKKETHDSILPTSSSSPAHLSDTEMKETPPTSPASPGNSVKLTEALEATNPVNVTNANDEEKLPSLEDAVAMHSSPLRRLDKSKGRAIEEQVPQPEISKKLSGLTQRPIRIQAHNFQARAVSLDDSDSDLEIVATKSPNRQRRKIDSIFNRIPVKQSKESHSMHALRMLALVKSPPRKATGKNKKPSITTSELQMSLQQRARQQALREREERLQALREKGIIIETLEERERNLADVEDMIAKARREGEEIMKREREAAKKERKANGEADPLGESSDDEDWEEEKVVTAELSMASSDEENEGSEDEDNDASGEEEQDDEEAEDESAPHTNPMFDDEADESDGQEEEEADLSIPGAATDSRDPDDDEDLEQPVKPIQRRTRKAVISDDEDSEHDRQTTIQSVPQTQSPIQAQWESPGAPNSVLRSATKTFIPGVTVAGPAGLGLTQIFAGTMDDSQSGEETQAGGLDFLRRMPAPSLPDFVPTMEADTQEQDVAMDDEPDSIPNSQQFDSIPERIELDFTPSQIHGFDSLVQDSQMSQFPDPTQDVGFQQTTPVRRFVDMPPSTVDTVLLGPDAVPESTVETPVAKKKGKLRPRNRVASFSDDEEAADLDIHQNSGDDFDIATAFDVMRKASKKRKKTAAEEFDKKNSKAKDMVHEQADESEDEYAGLGGASDDESGGEEDELVKEMIDDEGGKDIDERKLAAFFADRERASDEKAVEKLYKDITNGMLRRKRGADYDLSDSDDGGEARKRRKRAEFAKMRKALLSDERIGKIAENPKRQAFLRAIEDQRSDDDMDFLDEYAEAETTDSQSQTQDEQSQPVVPNTQPTEMGPPPPRQLGSVLDASNRAPAHLRRTKLAKRPTNLLEVRESLSSLIEEPNALGQTVDLGSDSEDELEIDGEPTKEGKENRSRDPFALRRNKVPVIDRISLKRQSSSTLSANARLAFSASNAAATFKAPALLRKATTNSSVASTTSTVGMERMAGGSSDGVKRGGGKNSGVNFFARENERKANVVKTEKRREQKRLKGAQGRRKAVGGLLGSGRFD</sequence>
<comment type="subcellular location">
    <subcellularLocation>
        <location evidence="1">Nucleus</location>
    </subcellularLocation>
</comment>
<dbReference type="Pfam" id="PF09444">
    <property type="entry name" value="MRC1"/>
    <property type="match status" value="1"/>
</dbReference>
<feature type="compositionally biased region" description="Basic residues" evidence="4">
    <location>
        <begin position="1154"/>
        <end position="1163"/>
    </location>
</feature>
<dbReference type="eggNOG" id="ENOG502QSP5">
    <property type="taxonomic scope" value="Eukaryota"/>
</dbReference>
<feature type="compositionally biased region" description="Acidic residues" evidence="4">
    <location>
        <begin position="1193"/>
        <end position="1203"/>
    </location>
</feature>
<feature type="compositionally biased region" description="Polar residues" evidence="4">
    <location>
        <begin position="162"/>
        <end position="172"/>
    </location>
</feature>
<dbReference type="PANTHER" id="PTHR14396:SF10">
    <property type="entry name" value="CLASPIN"/>
    <property type="match status" value="1"/>
</dbReference>
<feature type="region of interest" description="Disordered" evidence="4">
    <location>
        <begin position="794"/>
        <end position="814"/>
    </location>
</feature>
<feature type="compositionally biased region" description="Polar residues" evidence="4">
    <location>
        <begin position="701"/>
        <end position="717"/>
    </location>
</feature>
<dbReference type="Proteomes" id="UP000016922">
    <property type="component" value="Unassembled WGS sequence"/>
</dbReference>
<accession>S3CSH0</accession>
<feature type="compositionally biased region" description="Basic and acidic residues" evidence="4">
    <location>
        <begin position="211"/>
        <end position="240"/>
    </location>
</feature>
<feature type="compositionally biased region" description="Acidic residues" evidence="4">
    <location>
        <begin position="1094"/>
        <end position="1110"/>
    </location>
</feature>
<evidence type="ECO:0000313" key="7">
    <source>
        <dbReference type="Proteomes" id="UP000016922"/>
    </source>
</evidence>
<dbReference type="RefSeq" id="XP_008084523.1">
    <property type="nucleotide sequence ID" value="XM_008086332.1"/>
</dbReference>
<feature type="region of interest" description="Disordered" evidence="4">
    <location>
        <begin position="1"/>
        <end position="284"/>
    </location>
</feature>
<feature type="region of interest" description="Disordered" evidence="4">
    <location>
        <begin position="1088"/>
        <end position="1163"/>
    </location>
</feature>
<dbReference type="GO" id="GO:0033314">
    <property type="term" value="P:mitotic DNA replication checkpoint signaling"/>
    <property type="evidence" value="ECO:0007669"/>
    <property type="project" value="TreeGrafter"/>
</dbReference>
<dbReference type="GO" id="GO:0005634">
    <property type="term" value="C:nucleus"/>
    <property type="evidence" value="ECO:0007669"/>
    <property type="project" value="UniProtKB-SubCell"/>
</dbReference>
<feature type="compositionally biased region" description="Basic residues" evidence="4">
    <location>
        <begin position="889"/>
        <end position="899"/>
    </location>
</feature>
<feature type="compositionally biased region" description="Acidic residues" evidence="4">
    <location>
        <begin position="794"/>
        <end position="804"/>
    </location>
</feature>
<keyword evidence="3" id="KW-0539">Nucleus</keyword>
<feature type="compositionally biased region" description="Low complexity" evidence="4">
    <location>
        <begin position="1111"/>
        <end position="1123"/>
    </location>
</feature>
<feature type="region of interest" description="Disordered" evidence="4">
    <location>
        <begin position="310"/>
        <end position="345"/>
    </location>
</feature>
<feature type="compositionally biased region" description="Basic and acidic residues" evidence="4">
    <location>
        <begin position="266"/>
        <end position="277"/>
    </location>
</feature>
<name>S3CSH0_GLAL2</name>